<feature type="compositionally biased region" description="Basic and acidic residues" evidence="1">
    <location>
        <begin position="297"/>
        <end position="328"/>
    </location>
</feature>
<comment type="caution">
    <text evidence="3">The sequence shown here is derived from an EMBL/GenBank/DDBJ whole genome shotgun (WGS) entry which is preliminary data.</text>
</comment>
<accession>A0A7J8U1P8</accession>
<feature type="compositionally biased region" description="Basic residues" evidence="1">
    <location>
        <begin position="411"/>
        <end position="422"/>
    </location>
</feature>
<protein>
    <recommendedName>
        <fullName evidence="2">DUF4283 domain-containing protein</fullName>
    </recommendedName>
</protein>
<proteinExistence type="predicted"/>
<dbReference type="OrthoDB" id="1001345at2759"/>
<dbReference type="Pfam" id="PF14111">
    <property type="entry name" value="DUF4283"/>
    <property type="match status" value="1"/>
</dbReference>
<evidence type="ECO:0000313" key="4">
    <source>
        <dbReference type="Proteomes" id="UP000593573"/>
    </source>
</evidence>
<evidence type="ECO:0000313" key="3">
    <source>
        <dbReference type="EMBL" id="MBA0644397.1"/>
    </source>
</evidence>
<dbReference type="InterPro" id="IPR040256">
    <property type="entry name" value="At4g02000-like"/>
</dbReference>
<reference evidence="3 4" key="1">
    <citation type="journal article" date="2019" name="Genome Biol. Evol.">
        <title>Insights into the evolution of the New World diploid cottons (Gossypium, subgenus Houzingenia) based on genome sequencing.</title>
        <authorList>
            <person name="Grover C.E."/>
            <person name="Arick M.A. 2nd"/>
            <person name="Thrash A."/>
            <person name="Conover J.L."/>
            <person name="Sanders W.S."/>
            <person name="Peterson D.G."/>
            <person name="Frelichowski J.E."/>
            <person name="Scheffler J.A."/>
            <person name="Scheffler B.E."/>
            <person name="Wendel J.F."/>
        </authorList>
    </citation>
    <scope>NUCLEOTIDE SEQUENCE [LARGE SCALE GENOMIC DNA]</scope>
    <source>
        <strain evidence="3">57</strain>
        <tissue evidence="3">Leaf</tissue>
    </source>
</reference>
<dbReference type="PANTHER" id="PTHR31286">
    <property type="entry name" value="GLYCINE-RICH CELL WALL STRUCTURAL PROTEIN 1.8-LIKE"/>
    <property type="match status" value="1"/>
</dbReference>
<feature type="domain" description="DUF4283" evidence="2">
    <location>
        <begin position="31"/>
        <end position="109"/>
    </location>
</feature>
<feature type="region of interest" description="Disordered" evidence="1">
    <location>
        <begin position="410"/>
        <end position="464"/>
    </location>
</feature>
<feature type="region of interest" description="Disordered" evidence="1">
    <location>
        <begin position="287"/>
        <end position="349"/>
    </location>
</feature>
<dbReference type="InterPro" id="IPR025558">
    <property type="entry name" value="DUF4283"/>
</dbReference>
<evidence type="ECO:0000259" key="2">
    <source>
        <dbReference type="Pfam" id="PF14111"/>
    </source>
</evidence>
<keyword evidence="4" id="KW-1185">Reference proteome</keyword>
<dbReference type="AlphaFoldDB" id="A0A7J8U1P8"/>
<evidence type="ECO:0000256" key="1">
    <source>
        <dbReference type="SAM" id="MobiDB-lite"/>
    </source>
</evidence>
<dbReference type="EMBL" id="JABFAB010000003">
    <property type="protein sequence ID" value="MBA0644397.1"/>
    <property type="molecule type" value="Genomic_DNA"/>
</dbReference>
<dbReference type="PANTHER" id="PTHR31286:SF99">
    <property type="entry name" value="DUF4283 DOMAIN-CONTAINING PROTEIN"/>
    <property type="match status" value="1"/>
</dbReference>
<feature type="region of interest" description="Disordered" evidence="1">
    <location>
        <begin position="219"/>
        <end position="238"/>
    </location>
</feature>
<gene>
    <name evidence="3" type="ORF">Goklo_028562</name>
</gene>
<name>A0A7J8U1P8_9ROSI</name>
<dbReference type="Proteomes" id="UP000593573">
    <property type="component" value="Unassembled WGS sequence"/>
</dbReference>
<organism evidence="3 4">
    <name type="scientific">Gossypium klotzschianum</name>
    <dbReference type="NCBI Taxonomy" id="34286"/>
    <lineage>
        <taxon>Eukaryota</taxon>
        <taxon>Viridiplantae</taxon>
        <taxon>Streptophyta</taxon>
        <taxon>Embryophyta</taxon>
        <taxon>Tracheophyta</taxon>
        <taxon>Spermatophyta</taxon>
        <taxon>Magnoliopsida</taxon>
        <taxon>eudicotyledons</taxon>
        <taxon>Gunneridae</taxon>
        <taxon>Pentapetalae</taxon>
        <taxon>rosids</taxon>
        <taxon>malvids</taxon>
        <taxon>Malvales</taxon>
        <taxon>Malvaceae</taxon>
        <taxon>Malvoideae</taxon>
        <taxon>Gossypium</taxon>
    </lineage>
</organism>
<feature type="compositionally biased region" description="Low complexity" evidence="1">
    <location>
        <begin position="220"/>
        <end position="230"/>
    </location>
</feature>
<feature type="non-terminal residue" evidence="3">
    <location>
        <position position="1"/>
    </location>
</feature>
<sequence>DGDVNHSIHEDIPSIQFSESLLLRANKAKGLTVIIKLLGRRVNVNSLQNRLFSLWKPKGSMKCVDIANDFFEVGFDNPADFSRVLSNGPWVVFGVNLTVQPWSLSFDPSNPFPTSIVSWIRIPNLQSSLYHKPILEEVGATVGKVVLIDERTMNASRGRFAKIAVLIDLTKPLITRIRVNGKIKVVEYESLHIVCFKCGIYGHTKDNYLRLEVDPKKSDGAAASAGSSGKVPTPAKEDLAEKEAYGPWILVEPRKRLQPKQGNSYISGEIQGNRIDGSRFNILAKNGDGSQIAEQGKNQEEENGKKSEEKKERKSQKDGARNMGEEKGVISGSKKGKEPVQELKNPFSGINLKAFSVKKRVKFGQCSDGPPGFPQKEIGDNGPGQEIVGLAINNQAKDVEPNAAKSVVLGKQRKAKKKTARSKRVELDPAQHSVVVIQPVQKKAQTEPSKQADPPDPTQTKSPPMNQFLLLIIHLILVI</sequence>